<evidence type="ECO:0000256" key="4">
    <source>
        <dbReference type="ARBA" id="ARBA00023316"/>
    </source>
</evidence>
<dbReference type="EC" id="4.2.2.n1" evidence="2"/>
<gene>
    <name evidence="8" type="ORF">A176_007224</name>
</gene>
<dbReference type="GO" id="GO:0009254">
    <property type="term" value="P:peptidoglycan turnover"/>
    <property type="evidence" value="ECO:0007669"/>
    <property type="project" value="InterPro"/>
</dbReference>
<reference evidence="8 9" key="1">
    <citation type="journal article" date="2016" name="PLoS ONE">
        <title>Complete Genome Sequence and Comparative Genomics of a Novel Myxobacterium Myxococcus hansupus.</title>
        <authorList>
            <person name="Sharma G."/>
            <person name="Narwani T."/>
            <person name="Subramanian S."/>
        </authorList>
    </citation>
    <scope>NUCLEOTIDE SEQUENCE [LARGE SCALE GENOMIC DNA]</scope>
    <source>
        <strain evidence="9">mixupus</strain>
    </source>
</reference>
<name>A0A0H4XPL2_9BACT</name>
<dbReference type="OrthoDB" id="9783686at2"/>
<organism evidence="8 9">
    <name type="scientific">Pseudomyxococcus hansupus</name>
    <dbReference type="NCBI Taxonomy" id="1297742"/>
    <lineage>
        <taxon>Bacteria</taxon>
        <taxon>Pseudomonadati</taxon>
        <taxon>Myxococcota</taxon>
        <taxon>Myxococcia</taxon>
        <taxon>Myxococcales</taxon>
        <taxon>Cystobacterineae</taxon>
        <taxon>Myxococcaceae</taxon>
        <taxon>Pseudomyxococcus</taxon>
    </lineage>
</organism>
<dbReference type="GO" id="GO:0008933">
    <property type="term" value="F:peptidoglycan lytic transglycosylase activity"/>
    <property type="evidence" value="ECO:0007669"/>
    <property type="project" value="TreeGrafter"/>
</dbReference>
<evidence type="ECO:0000256" key="5">
    <source>
        <dbReference type="ARBA" id="ARBA00030918"/>
    </source>
</evidence>
<dbReference type="CDD" id="cd14668">
    <property type="entry name" value="mlta_B"/>
    <property type="match status" value="1"/>
</dbReference>
<dbReference type="KEGG" id="mym:A176_007224"/>
<dbReference type="SUPFAM" id="SSF50685">
    <property type="entry name" value="Barwin-like endoglucanases"/>
    <property type="match status" value="1"/>
</dbReference>
<dbReference type="Proteomes" id="UP000009026">
    <property type="component" value="Chromosome"/>
</dbReference>
<evidence type="ECO:0000256" key="2">
    <source>
        <dbReference type="ARBA" id="ARBA00012587"/>
    </source>
</evidence>
<dbReference type="RefSeq" id="WP_002639977.1">
    <property type="nucleotide sequence ID" value="NZ_CP012109.1"/>
</dbReference>
<dbReference type="PATRIC" id="fig|1297742.4.peg.7343"/>
<dbReference type="GO" id="GO:0009253">
    <property type="term" value="P:peptidoglycan catabolic process"/>
    <property type="evidence" value="ECO:0007669"/>
    <property type="project" value="TreeGrafter"/>
</dbReference>
<keyword evidence="4" id="KW-0961">Cell wall biogenesis/degradation</keyword>
<evidence type="ECO:0000313" key="8">
    <source>
        <dbReference type="EMBL" id="AKQ70312.1"/>
    </source>
</evidence>
<evidence type="ECO:0000256" key="6">
    <source>
        <dbReference type="SAM" id="SignalP"/>
    </source>
</evidence>
<dbReference type="GO" id="GO:0019867">
    <property type="term" value="C:outer membrane"/>
    <property type="evidence" value="ECO:0007669"/>
    <property type="project" value="InterPro"/>
</dbReference>
<dbReference type="PANTHER" id="PTHR30124">
    <property type="entry name" value="MEMBRANE-BOUND LYTIC MUREIN TRANSGLYCOSYLASE A"/>
    <property type="match status" value="1"/>
</dbReference>
<dbReference type="CDD" id="cd14485">
    <property type="entry name" value="mltA_like_LT_A"/>
    <property type="match status" value="1"/>
</dbReference>
<comment type="catalytic activity">
    <reaction evidence="1">
        <text>Exolytic cleavage of the (1-&gt;4)-beta-glycosidic linkage between N-acetylmuramic acid (MurNAc) and N-acetylglucosamine (GlcNAc) residues in peptidoglycan, from either the reducing or the non-reducing ends of the peptidoglycan chains, with concomitant formation of a 1,6-anhydrobond in the MurNAc residue.</text>
        <dbReference type="EC" id="4.2.2.n1"/>
    </reaction>
</comment>
<dbReference type="PIRSF" id="PIRSF019422">
    <property type="entry name" value="MltA"/>
    <property type="match status" value="1"/>
</dbReference>
<dbReference type="AlphaFoldDB" id="A0A0H4XPL2"/>
<evidence type="ECO:0000259" key="7">
    <source>
        <dbReference type="SMART" id="SM00925"/>
    </source>
</evidence>
<accession>A0A0H4XPL2</accession>
<feature type="domain" description="Lytic transglycosylase MltA" evidence="7">
    <location>
        <begin position="136"/>
        <end position="293"/>
    </location>
</feature>
<dbReference type="PROSITE" id="PS51257">
    <property type="entry name" value="PROKAR_LIPOPROTEIN"/>
    <property type="match status" value="1"/>
</dbReference>
<dbReference type="PANTHER" id="PTHR30124:SF0">
    <property type="entry name" value="MEMBRANE-BOUND LYTIC MUREIN TRANSGLYCOSYLASE A"/>
    <property type="match status" value="1"/>
</dbReference>
<dbReference type="SMART" id="SM00925">
    <property type="entry name" value="MltA"/>
    <property type="match status" value="1"/>
</dbReference>
<evidence type="ECO:0000256" key="1">
    <source>
        <dbReference type="ARBA" id="ARBA00001420"/>
    </source>
</evidence>
<feature type="chain" id="PRO_5005212924" description="peptidoglycan lytic exotransglycosylase" evidence="6">
    <location>
        <begin position="28"/>
        <end position="411"/>
    </location>
</feature>
<keyword evidence="3" id="KW-0456">Lyase</keyword>
<feature type="signal peptide" evidence="6">
    <location>
        <begin position="1"/>
        <end position="27"/>
    </location>
</feature>
<keyword evidence="6" id="KW-0732">Signal</keyword>
<dbReference type="Gene3D" id="2.40.240.50">
    <property type="entry name" value="Barwin-like endoglucanases"/>
    <property type="match status" value="1"/>
</dbReference>
<dbReference type="Pfam" id="PF03562">
    <property type="entry name" value="MltA"/>
    <property type="match status" value="1"/>
</dbReference>
<dbReference type="STRING" id="1297742.A176_007224"/>
<protein>
    <recommendedName>
        <fullName evidence="2">peptidoglycan lytic exotransglycosylase</fullName>
        <ecNumber evidence="2">4.2.2.n1</ecNumber>
    </recommendedName>
    <alternativeName>
        <fullName evidence="5">Murein hydrolase A</fullName>
    </alternativeName>
</protein>
<dbReference type="GO" id="GO:0071555">
    <property type="term" value="P:cell wall organization"/>
    <property type="evidence" value="ECO:0007669"/>
    <property type="project" value="UniProtKB-KW"/>
</dbReference>
<dbReference type="GO" id="GO:0004553">
    <property type="term" value="F:hydrolase activity, hydrolyzing O-glycosyl compounds"/>
    <property type="evidence" value="ECO:0007669"/>
    <property type="project" value="InterPro"/>
</dbReference>
<dbReference type="EMBL" id="CP012109">
    <property type="protein sequence ID" value="AKQ70312.1"/>
    <property type="molecule type" value="Genomic_DNA"/>
</dbReference>
<dbReference type="eggNOG" id="COG2821">
    <property type="taxonomic scope" value="Bacteria"/>
</dbReference>
<keyword evidence="9" id="KW-1185">Reference proteome</keyword>
<dbReference type="Gene3D" id="2.40.40.10">
    <property type="entry name" value="RlpA-like domain"/>
    <property type="match status" value="1"/>
</dbReference>
<evidence type="ECO:0000256" key="3">
    <source>
        <dbReference type="ARBA" id="ARBA00023239"/>
    </source>
</evidence>
<dbReference type="InterPro" id="IPR005300">
    <property type="entry name" value="MltA_B"/>
</dbReference>
<proteinExistence type="predicted"/>
<dbReference type="Pfam" id="PF06725">
    <property type="entry name" value="3D"/>
    <property type="match status" value="1"/>
</dbReference>
<dbReference type="InterPro" id="IPR010611">
    <property type="entry name" value="3D_dom"/>
</dbReference>
<dbReference type="InterPro" id="IPR026044">
    <property type="entry name" value="MltA"/>
</dbReference>
<evidence type="ECO:0000313" key="9">
    <source>
        <dbReference type="Proteomes" id="UP000009026"/>
    </source>
</evidence>
<sequence>MDLRHLRILLLSALGLFASACPSPTRAPVTRPEDALLGLARKMEPRDDGDVESLRTAVAESLVWLRSRPSDTRFIYGARQVTLAELRTALERLHARLQSNLTPEQLWAVVLEDFEPLEAAGGEDGQVLFTGYYEPTIEASLTRTAEYTVPIHAAPSDLIEVPLEPFAERFKAERVFGRLDGRKVVPYWSRGDIRGGRLDGRKLELAWAKDPVALFFLEVQGSGSLQLPDGTRRRLGYAASNGRPYRSIGSLLIQEGAIPKEEMSMQALRAWLAANPQQRTRVLEHNESYVFFRFLNTASVGSLGRPVTAGRSIATDARLFPKGGLAFIHTERPVRMADGSVQWKPLARFVLNQDTGGAIKGAGRVDVFWGAGPQAELAAGMMKQKGRLLFLVPRPGRAAPLIAPQPLTSAP</sequence>
<dbReference type="InterPro" id="IPR036908">
    <property type="entry name" value="RlpA-like_sf"/>
</dbReference>